<dbReference type="InterPro" id="IPR018522">
    <property type="entry name" value="TopoIIA_CS"/>
</dbReference>
<feature type="domain" description="Toprim" evidence="11">
    <location>
        <begin position="427"/>
        <end position="541"/>
    </location>
</feature>
<dbReference type="PRINTS" id="PR01159">
    <property type="entry name" value="DNAGYRASEB"/>
</dbReference>
<evidence type="ECO:0000259" key="11">
    <source>
        <dbReference type="PROSITE" id="PS50880"/>
    </source>
</evidence>
<evidence type="ECO:0000256" key="5">
    <source>
        <dbReference type="ARBA" id="ARBA00022842"/>
    </source>
</evidence>
<feature type="region of interest" description="Disordered" evidence="10">
    <location>
        <begin position="391"/>
        <end position="428"/>
    </location>
</feature>
<evidence type="ECO:0000313" key="12">
    <source>
        <dbReference type="EMBL" id="TII05004.1"/>
    </source>
</evidence>
<dbReference type="Pfam" id="PF00986">
    <property type="entry name" value="DNA_gyraseB_C"/>
    <property type="match status" value="1"/>
</dbReference>
<dbReference type="InterPro" id="IPR020568">
    <property type="entry name" value="Ribosomal_Su5_D2-typ_SF"/>
</dbReference>
<dbReference type="InterPro" id="IPR013759">
    <property type="entry name" value="Topo_IIA_B_C"/>
</dbReference>
<keyword evidence="6 9" id="KW-0238">DNA-binding</keyword>
<evidence type="ECO:0000256" key="3">
    <source>
        <dbReference type="ARBA" id="ARBA00010708"/>
    </source>
</evidence>
<evidence type="ECO:0000256" key="10">
    <source>
        <dbReference type="SAM" id="MobiDB-lite"/>
    </source>
</evidence>
<keyword evidence="4" id="KW-0479">Metal-binding</keyword>
<dbReference type="PANTHER" id="PTHR45866">
    <property type="entry name" value="DNA GYRASE/TOPOISOMERASE SUBUNIT B"/>
    <property type="match status" value="1"/>
</dbReference>
<feature type="site" description="Interaction with DNA" evidence="9">
    <location>
        <position position="629"/>
    </location>
</feature>
<dbReference type="SUPFAM" id="SSF54211">
    <property type="entry name" value="Ribosomal protein S5 domain 2-like"/>
    <property type="match status" value="1"/>
</dbReference>
<evidence type="ECO:0000313" key="13">
    <source>
        <dbReference type="Proteomes" id="UP000305785"/>
    </source>
</evidence>
<dbReference type="GO" id="GO:0034335">
    <property type="term" value="F:DNA negative supercoiling activity"/>
    <property type="evidence" value="ECO:0007669"/>
    <property type="project" value="UniProtKB-ARBA"/>
</dbReference>
<evidence type="ECO:0000256" key="8">
    <source>
        <dbReference type="ARBA" id="ARBA00063644"/>
    </source>
</evidence>
<feature type="binding site" evidence="9">
    <location>
        <position position="51"/>
    </location>
    <ligand>
        <name>ATP</name>
        <dbReference type="ChEBI" id="CHEBI:30616"/>
    </ligand>
</feature>
<dbReference type="Gene3D" id="3.30.565.10">
    <property type="entry name" value="Histidine kinase-like ATPase, C-terminal domain"/>
    <property type="match status" value="1"/>
</dbReference>
<evidence type="ECO:0000256" key="9">
    <source>
        <dbReference type="HAMAP-Rule" id="MF_00939"/>
    </source>
</evidence>
<dbReference type="EC" id="5.6.2.2" evidence="9"/>
<dbReference type="GO" id="GO:0005694">
    <property type="term" value="C:chromosome"/>
    <property type="evidence" value="ECO:0007669"/>
    <property type="project" value="InterPro"/>
</dbReference>
<dbReference type="InterPro" id="IPR013506">
    <property type="entry name" value="Topo_IIA_bsu_dom2"/>
</dbReference>
<feature type="site" description="Interaction with DNA" evidence="9">
    <location>
        <position position="513"/>
    </location>
</feature>
<dbReference type="AlphaFoldDB" id="A0A4T2H1B7"/>
<proteinExistence type="inferred from homology"/>
<dbReference type="PROSITE" id="PS50880">
    <property type="entry name" value="TOPRIM"/>
    <property type="match status" value="1"/>
</dbReference>
<dbReference type="Proteomes" id="UP000305785">
    <property type="component" value="Unassembled WGS sequence"/>
</dbReference>
<keyword evidence="9" id="KW-0067">ATP-binding</keyword>
<dbReference type="GO" id="GO:0006265">
    <property type="term" value="P:DNA topological change"/>
    <property type="evidence" value="ECO:0007669"/>
    <property type="project" value="UniProtKB-UniRule"/>
</dbReference>
<dbReference type="InterPro" id="IPR036890">
    <property type="entry name" value="HATPase_C_sf"/>
</dbReference>
<dbReference type="GO" id="GO:0003677">
    <property type="term" value="F:DNA binding"/>
    <property type="evidence" value="ECO:0007669"/>
    <property type="project" value="UniProtKB-UniRule"/>
</dbReference>
<dbReference type="InterPro" id="IPR013760">
    <property type="entry name" value="Topo_IIA-like_dom_sf"/>
</dbReference>
<dbReference type="GO" id="GO:0046872">
    <property type="term" value="F:metal ion binding"/>
    <property type="evidence" value="ECO:0007669"/>
    <property type="project" value="UniProtKB-KW"/>
</dbReference>
<comment type="similarity">
    <text evidence="9">Belongs to the type II topoisomerase family. ParE type 2 subfamily.</text>
</comment>
<protein>
    <recommendedName>
        <fullName evidence="9">DNA topoisomerase 4 subunit B</fullName>
        <ecNumber evidence="9">5.6.2.2</ecNumber>
    </recommendedName>
    <alternativeName>
        <fullName evidence="9">Topoisomerase IV subunit B</fullName>
    </alternativeName>
</protein>
<dbReference type="InterPro" id="IPR001241">
    <property type="entry name" value="Topo_IIA"/>
</dbReference>
<dbReference type="GO" id="GO:0005524">
    <property type="term" value="F:ATP binding"/>
    <property type="evidence" value="ECO:0007669"/>
    <property type="project" value="UniProtKB-UniRule"/>
</dbReference>
<keyword evidence="5" id="KW-0460">Magnesium</keyword>
<dbReference type="Pfam" id="PF01751">
    <property type="entry name" value="Toprim"/>
    <property type="match status" value="1"/>
</dbReference>
<dbReference type="InterPro" id="IPR014721">
    <property type="entry name" value="Ribsml_uS5_D2-typ_fold_subgr"/>
</dbReference>
<dbReference type="RefSeq" id="WP_136671626.1">
    <property type="nucleotide sequence ID" value="NZ_SSXN01000008.1"/>
</dbReference>
<dbReference type="PRINTS" id="PR00418">
    <property type="entry name" value="TPI2FAMILY"/>
</dbReference>
<sequence>MAKKEIDINNYNDDAIQVLEGLDAVRKRPGMYIGSTDGNGLHHMVWEIVDNAVDEALSGFGDRIDVTINKDGSLSVSDRGRGMPVGMHATGKPTVEVIFTVLHAGGKFGQGGYKTSGGLHGVGSSVVNALSSWLEVEITRDGAVYKQRFEQGGKPVTTLEKIGTAPKSKTGTKVTFMPDDTIFSTTDFKFNTIAERLKESAFLLKQVTMTLTDERTGEQEEYHYENGVQDFVSYLNEDKETLTPVLYFEGEDAGFQVQVAMQYNDGYSDNILSFVNNVRTKDGGTHETGLKLAITKAMNDYARKTNLLKEKDKNLEGSDYREGLSAVLSILVPEEHLQFEGQTKDKLGSPMARPVVDGIVSDKLTFFLLENGELASNLVRKAIKARDAREAARKARDESRNGKKNKKDKGLLSGKLTPAQSKNPAKNELYLVEGDSAGGSAKQGRDRKFQAILPLRGKVINTAKAKMADILKNEEINTMIYTIGAGVGSDFTLEDVNYDKIIIMTDADTDGAHIQTLLLTFFYRYMRPLVEAGRVYIALPPLYKMSKGKGKTEKIAYAWSDGELEDLRKDFGKGFILQRYKGLGEMNADQLWETTMNPETRTLIRVTIEDLARAERRVSVLMGDKVEPRRKWIEDNVKFTLEESTVF</sequence>
<dbReference type="SMART" id="SM00433">
    <property type="entry name" value="TOP2c"/>
    <property type="match status" value="1"/>
</dbReference>
<dbReference type="PROSITE" id="PS00177">
    <property type="entry name" value="TOPOISOMERASE_II"/>
    <property type="match status" value="1"/>
</dbReference>
<dbReference type="FunFam" id="3.30.565.10:FF:000002">
    <property type="entry name" value="DNA gyrase subunit B"/>
    <property type="match status" value="1"/>
</dbReference>
<dbReference type="InterPro" id="IPR003594">
    <property type="entry name" value="HATPase_dom"/>
</dbReference>
<reference evidence="12 13" key="1">
    <citation type="submission" date="2019-04" db="EMBL/GenBank/DDBJ databases">
        <title>Genome analysis of Streptococcus suis strain WUSS330.</title>
        <authorList>
            <person name="Chen H."/>
            <person name="Gao X."/>
            <person name="Wu Z."/>
        </authorList>
    </citation>
    <scope>NUCLEOTIDE SEQUENCE [LARGE SCALE GENOMIC DNA]</scope>
    <source>
        <strain evidence="12 13">WUSS330</strain>
    </source>
</reference>
<comment type="subunit">
    <text evidence="8 9">Heterotetramer composed of ParC and ParE.</text>
</comment>
<feature type="binding site" evidence="9">
    <location>
        <position position="78"/>
    </location>
    <ligand>
        <name>ATP</name>
        <dbReference type="ChEBI" id="CHEBI:30616"/>
    </ligand>
</feature>
<comment type="catalytic activity">
    <reaction evidence="1 9">
        <text>ATP-dependent breakage, passage and rejoining of double-stranded DNA.</text>
        <dbReference type="EC" id="5.6.2.2"/>
    </reaction>
</comment>
<feature type="binding site" evidence="9">
    <location>
        <position position="344"/>
    </location>
    <ligand>
        <name>ATP</name>
        <dbReference type="ChEBI" id="CHEBI:30616"/>
    </ligand>
</feature>
<evidence type="ECO:0000256" key="4">
    <source>
        <dbReference type="ARBA" id="ARBA00022723"/>
    </source>
</evidence>
<comment type="caution">
    <text evidence="12">The sequence shown here is derived from an EMBL/GenBank/DDBJ whole genome shotgun (WGS) entry which is preliminary data.</text>
</comment>
<evidence type="ECO:0000256" key="2">
    <source>
        <dbReference type="ARBA" id="ARBA00001946"/>
    </source>
</evidence>
<organism evidence="12 13">
    <name type="scientific">Streptococcus suis</name>
    <dbReference type="NCBI Taxonomy" id="1307"/>
    <lineage>
        <taxon>Bacteria</taxon>
        <taxon>Bacillati</taxon>
        <taxon>Bacillota</taxon>
        <taxon>Bacilli</taxon>
        <taxon>Lactobacillales</taxon>
        <taxon>Streptococcaceae</taxon>
        <taxon>Streptococcus</taxon>
    </lineage>
</organism>
<evidence type="ECO:0000256" key="1">
    <source>
        <dbReference type="ARBA" id="ARBA00000185"/>
    </source>
</evidence>
<dbReference type="Pfam" id="PF02518">
    <property type="entry name" value="HATPase_c"/>
    <property type="match status" value="1"/>
</dbReference>
<comment type="cofactor">
    <cofactor evidence="2">
        <name>Mg(2+)</name>
        <dbReference type="ChEBI" id="CHEBI:18420"/>
    </cofactor>
</comment>
<evidence type="ECO:0000256" key="6">
    <source>
        <dbReference type="ARBA" id="ARBA00023125"/>
    </source>
</evidence>
<dbReference type="SMART" id="SM00387">
    <property type="entry name" value="HATPase_c"/>
    <property type="match status" value="1"/>
</dbReference>
<feature type="binding site" evidence="9">
    <location>
        <position position="11"/>
    </location>
    <ligand>
        <name>ATP</name>
        <dbReference type="ChEBI" id="CHEBI:30616"/>
    </ligand>
</feature>
<accession>A0A4T2H1B7</accession>
<keyword evidence="9" id="KW-0799">Topoisomerase</keyword>
<feature type="compositionally biased region" description="Basic and acidic residues" evidence="10">
    <location>
        <begin position="391"/>
        <end position="401"/>
    </location>
</feature>
<dbReference type="EMBL" id="SSXN01000008">
    <property type="protein sequence ID" value="TII05004.1"/>
    <property type="molecule type" value="Genomic_DNA"/>
</dbReference>
<feature type="site" description="Interaction with DNA" evidence="9">
    <location>
        <position position="461"/>
    </location>
</feature>
<dbReference type="InterPro" id="IPR005740">
    <property type="entry name" value="ParE_type2"/>
</dbReference>
<comment type="similarity">
    <text evidence="3">Belongs to the type II topoisomerase GyrB family.</text>
</comment>
<gene>
    <name evidence="9 12" type="primary">parE</name>
    <name evidence="12" type="ORF">FAJ36_06925</name>
</gene>
<dbReference type="HAMAP" id="MF_00939">
    <property type="entry name" value="ParE_type2"/>
    <property type="match status" value="1"/>
</dbReference>
<dbReference type="Pfam" id="PF00204">
    <property type="entry name" value="DNA_gyraseB"/>
    <property type="match status" value="1"/>
</dbReference>
<evidence type="ECO:0000256" key="7">
    <source>
        <dbReference type="ARBA" id="ARBA00023235"/>
    </source>
</evidence>
<comment type="function">
    <text evidence="9">Topoisomerase IV is essential for chromosome segregation. It relaxes supercoiled DNA. Performs the decatenation events required during the replication of a circular DNA molecule.</text>
</comment>
<dbReference type="InterPro" id="IPR002288">
    <property type="entry name" value="DNA_gyrase_B_C"/>
</dbReference>
<dbReference type="InterPro" id="IPR006171">
    <property type="entry name" value="TOPRIM_dom"/>
</dbReference>
<dbReference type="GO" id="GO:0007059">
    <property type="term" value="P:chromosome segregation"/>
    <property type="evidence" value="ECO:0007669"/>
    <property type="project" value="UniProtKB-UniRule"/>
</dbReference>
<dbReference type="FunFam" id="3.30.230.10:FF:000005">
    <property type="entry name" value="DNA gyrase subunit B"/>
    <property type="match status" value="1"/>
</dbReference>
<dbReference type="PANTHER" id="PTHR45866:SF12">
    <property type="entry name" value="DNA TOPOISOMERASE 4 SUBUNIT B"/>
    <property type="match status" value="1"/>
</dbReference>
<dbReference type="CDD" id="cd16928">
    <property type="entry name" value="HATPase_GyrB-like"/>
    <property type="match status" value="1"/>
</dbReference>
<dbReference type="SUPFAM" id="SSF55874">
    <property type="entry name" value="ATPase domain of HSP90 chaperone/DNA topoisomerase II/histidine kinase"/>
    <property type="match status" value="1"/>
</dbReference>
<keyword evidence="7 9" id="KW-0413">Isomerase</keyword>
<name>A0A4T2H1B7_STRSU</name>
<dbReference type="SUPFAM" id="SSF56719">
    <property type="entry name" value="Type II DNA topoisomerase"/>
    <property type="match status" value="1"/>
</dbReference>
<dbReference type="NCBIfam" id="TIGR01058">
    <property type="entry name" value="parE_Gpos"/>
    <property type="match status" value="1"/>
</dbReference>
<dbReference type="NCBIfam" id="NF004189">
    <property type="entry name" value="PRK05644.1"/>
    <property type="match status" value="1"/>
</dbReference>
<dbReference type="CDD" id="cd00822">
    <property type="entry name" value="TopoII_Trans_DNA_gyrase"/>
    <property type="match status" value="1"/>
</dbReference>
<dbReference type="FunFam" id="3.40.50.670:FF:000002">
    <property type="entry name" value="DNA gyrase subunit B"/>
    <property type="match status" value="1"/>
</dbReference>
<feature type="binding site" evidence="9">
    <location>
        <begin position="118"/>
        <end position="124"/>
    </location>
    <ligand>
        <name>ATP</name>
        <dbReference type="ChEBI" id="CHEBI:30616"/>
    </ligand>
</feature>
<keyword evidence="9" id="KW-0547">Nucleotide-binding</keyword>
<dbReference type="Gene3D" id="3.40.50.670">
    <property type="match status" value="1"/>
</dbReference>
<dbReference type="Gene3D" id="3.30.230.10">
    <property type="match status" value="1"/>
</dbReference>
<dbReference type="InterPro" id="IPR000565">
    <property type="entry name" value="Topo_IIA_B"/>
</dbReference>